<dbReference type="PANTHER" id="PTHR45656">
    <property type="entry name" value="PROTEIN CBR-CLEC-78"/>
    <property type="match status" value="1"/>
</dbReference>
<keyword evidence="8" id="KW-1185">Reference proteome</keyword>
<dbReference type="Ensembl" id="ENSLLTT00000023374.1">
    <property type="protein sequence ID" value="ENSLLTP00000022537.1"/>
    <property type="gene ID" value="ENSLLTG00000016755.1"/>
</dbReference>
<reference evidence="7" key="1">
    <citation type="submission" date="2025-08" db="UniProtKB">
        <authorList>
            <consortium name="Ensembl"/>
        </authorList>
    </citation>
    <scope>IDENTIFICATION</scope>
</reference>
<sequence>MGLFASCSAGVLSAALLLLLFSSTALCDCPRPVLPPHSSLKGGGVLEDSYTAETVLNFQCIPGYENIPGIMPRMTCLETSKWSDLPTFCQGKRCPVPNIENGKIETLGDLRLGEEINLHCNYGFRLIGGANRQCVVKSGKVDWNRELPSCERIPCVRPPLIDNGSYDPNPSDVYDAGWITIYRCNPDYSLIGNSTITCVVAENGVDGKWDSPSPECKSNGIYVIFLTFNMSNCFFISSISSIHLCSC</sequence>
<evidence type="ECO:0000313" key="8">
    <source>
        <dbReference type="Proteomes" id="UP000694406"/>
    </source>
</evidence>
<evidence type="ECO:0000313" key="7">
    <source>
        <dbReference type="Ensembl" id="ENSLLTP00000022537.1"/>
    </source>
</evidence>
<dbReference type="Pfam" id="PF00084">
    <property type="entry name" value="Sushi"/>
    <property type="match status" value="3"/>
</dbReference>
<feature type="disulfide bond" evidence="4">
    <location>
        <begin position="155"/>
        <end position="198"/>
    </location>
</feature>
<accession>A0A8C5SYK1</accession>
<evidence type="ECO:0000256" key="3">
    <source>
        <dbReference type="ARBA" id="ARBA00023157"/>
    </source>
</evidence>
<dbReference type="InterPro" id="IPR051277">
    <property type="entry name" value="SEZ6_CSMD_C4BPB_Regulators"/>
</dbReference>
<dbReference type="GeneTree" id="ENSGT00940000164219"/>
<keyword evidence="4" id="KW-0768">Sushi</keyword>
<dbReference type="Gene3D" id="2.10.70.10">
    <property type="entry name" value="Complement Module, domain 1"/>
    <property type="match status" value="3"/>
</dbReference>
<keyword evidence="3 4" id="KW-1015">Disulfide bond</keyword>
<evidence type="ECO:0000256" key="1">
    <source>
        <dbReference type="ARBA" id="ARBA00022729"/>
    </source>
</evidence>
<feature type="domain" description="Sushi" evidence="6">
    <location>
        <begin position="27"/>
        <end position="91"/>
    </location>
</feature>
<dbReference type="SMART" id="SM00032">
    <property type="entry name" value="CCP"/>
    <property type="match status" value="3"/>
</dbReference>
<dbReference type="SUPFAM" id="SSF57535">
    <property type="entry name" value="Complement control module/SCR domain"/>
    <property type="match status" value="3"/>
</dbReference>
<dbReference type="CDD" id="cd00033">
    <property type="entry name" value="CCP"/>
    <property type="match status" value="3"/>
</dbReference>
<dbReference type="InterPro" id="IPR000436">
    <property type="entry name" value="Sushi_SCR_CCP_dom"/>
</dbReference>
<proteinExistence type="predicted"/>
<keyword evidence="2" id="KW-0677">Repeat</keyword>
<comment type="caution">
    <text evidence="4">Lacks conserved residue(s) required for the propagation of feature annotation.</text>
</comment>
<evidence type="ECO:0000259" key="6">
    <source>
        <dbReference type="PROSITE" id="PS50923"/>
    </source>
</evidence>
<dbReference type="PROSITE" id="PS50923">
    <property type="entry name" value="SUSHI"/>
    <property type="match status" value="3"/>
</dbReference>
<dbReference type="PANTHER" id="PTHR45656:SF4">
    <property type="entry name" value="PROTEIN CBR-CLEC-78"/>
    <property type="match status" value="1"/>
</dbReference>
<name>A0A8C5SYK1_LATLA</name>
<feature type="signal peptide" evidence="5">
    <location>
        <begin position="1"/>
        <end position="27"/>
    </location>
</feature>
<protein>
    <recommendedName>
        <fullName evidence="6">Sushi domain-containing protein</fullName>
    </recommendedName>
</protein>
<organism evidence="7 8">
    <name type="scientific">Laticauda laticaudata</name>
    <name type="common">Blue-ringed sea krait</name>
    <name type="synonym">Blue-lipped sea krait</name>
    <dbReference type="NCBI Taxonomy" id="8630"/>
    <lineage>
        <taxon>Eukaryota</taxon>
        <taxon>Metazoa</taxon>
        <taxon>Chordata</taxon>
        <taxon>Craniata</taxon>
        <taxon>Vertebrata</taxon>
        <taxon>Euteleostomi</taxon>
        <taxon>Lepidosauria</taxon>
        <taxon>Squamata</taxon>
        <taxon>Bifurcata</taxon>
        <taxon>Unidentata</taxon>
        <taxon>Episquamata</taxon>
        <taxon>Toxicofera</taxon>
        <taxon>Serpentes</taxon>
        <taxon>Colubroidea</taxon>
        <taxon>Elapidae</taxon>
        <taxon>Laticaudinae</taxon>
        <taxon>Laticauda</taxon>
    </lineage>
</organism>
<feature type="chain" id="PRO_5034389901" description="Sushi domain-containing protein" evidence="5">
    <location>
        <begin position="28"/>
        <end position="247"/>
    </location>
</feature>
<reference evidence="7" key="2">
    <citation type="submission" date="2025-09" db="UniProtKB">
        <authorList>
            <consortium name="Ensembl"/>
        </authorList>
    </citation>
    <scope>IDENTIFICATION</scope>
</reference>
<evidence type="ECO:0000256" key="5">
    <source>
        <dbReference type="SAM" id="SignalP"/>
    </source>
</evidence>
<dbReference type="AlphaFoldDB" id="A0A8C5SYK1"/>
<dbReference type="Proteomes" id="UP000694406">
    <property type="component" value="Unplaced"/>
</dbReference>
<feature type="domain" description="Sushi" evidence="6">
    <location>
        <begin position="92"/>
        <end position="152"/>
    </location>
</feature>
<keyword evidence="1 5" id="KW-0732">Signal</keyword>
<dbReference type="InterPro" id="IPR035976">
    <property type="entry name" value="Sushi/SCR/CCP_sf"/>
</dbReference>
<evidence type="ECO:0000256" key="2">
    <source>
        <dbReference type="ARBA" id="ARBA00022737"/>
    </source>
</evidence>
<evidence type="ECO:0000256" key="4">
    <source>
        <dbReference type="PROSITE-ProRule" id="PRU00302"/>
    </source>
</evidence>
<feature type="domain" description="Sushi" evidence="6">
    <location>
        <begin position="153"/>
        <end position="218"/>
    </location>
</feature>